<proteinExistence type="predicted"/>
<dbReference type="Proteomes" id="UP000253075">
    <property type="component" value="Unassembled WGS sequence"/>
</dbReference>
<dbReference type="EMBL" id="PUTQ01000023">
    <property type="protein sequence ID" value="RCF47849.1"/>
    <property type="molecule type" value="Genomic_DNA"/>
</dbReference>
<dbReference type="AlphaFoldDB" id="A0ABD7G5G9"/>
<protein>
    <submittedName>
        <fullName evidence="1">Uncharacterized protein</fullName>
    </submittedName>
</protein>
<evidence type="ECO:0000313" key="1">
    <source>
        <dbReference type="EMBL" id="RCF47849.1"/>
    </source>
</evidence>
<reference evidence="2" key="2">
    <citation type="submission" date="2018-02" db="EMBL/GenBank/DDBJ databases">
        <title>Phenotypic characterization and whole genome analysis of multidrug-resistant, extended-spectrum beta-lactamase-producing bacteria isolated from dogs in Germany.</title>
        <authorList>
            <person name="Williamson C."/>
        </authorList>
    </citation>
    <scope>NUCLEOTIDE SEQUENCE [LARGE SCALE GENOMIC DNA]</scope>
    <source>
        <strain evidence="2">AFG_SD03_1510_Ahy_093</strain>
    </source>
</reference>
<comment type="caution">
    <text evidence="1">The sequence shown here is derived from an EMBL/GenBank/DDBJ whole genome shotgun (WGS) entry which is preliminary data.</text>
</comment>
<name>A0ABD7G5G9_AERHY</name>
<organism evidence="1 2">
    <name type="scientific">Aeromonas hydrophila</name>
    <dbReference type="NCBI Taxonomy" id="644"/>
    <lineage>
        <taxon>Bacteria</taxon>
        <taxon>Pseudomonadati</taxon>
        <taxon>Pseudomonadota</taxon>
        <taxon>Gammaproteobacteria</taxon>
        <taxon>Aeromonadales</taxon>
        <taxon>Aeromonadaceae</taxon>
        <taxon>Aeromonas</taxon>
    </lineage>
</organism>
<reference evidence="1 2" key="1">
    <citation type="journal article" date="2018" name="PLoS ONE">
        <title>Phenotypic characterization and whole genome analysis of extended-spectrum beta-lactamase-producing bacteria isolated from dogs in Germany.</title>
        <authorList>
            <person name="Boehmer T."/>
            <person name="Vogler A.J."/>
            <person name="Thomas A."/>
            <person name="Sauer S."/>
            <person name="Hergenroether M."/>
            <person name="Straubinger R.K."/>
            <person name="Birdsell D."/>
            <person name="Keim P."/>
            <person name="Sahl J.W."/>
            <person name="Williamson C.H."/>
            <person name="Riehm J.M."/>
        </authorList>
    </citation>
    <scope>NUCLEOTIDE SEQUENCE [LARGE SCALE GENOMIC DNA]</scope>
    <source>
        <strain evidence="1 2">AFG_SD03_1510_Ahy_093</strain>
    </source>
</reference>
<gene>
    <name evidence="1" type="ORF">C6C11_16000</name>
</gene>
<evidence type="ECO:0000313" key="2">
    <source>
        <dbReference type="Proteomes" id="UP000253075"/>
    </source>
</evidence>
<accession>A0ABD7G5G9</accession>
<sequence length="99" mass="11079">MSDKTKDIREALAEALIHAEEKGDLVITTSVIDGITVPMAEAIKTVYAGMFTTHELSALSNLVFHATQDANFYDWEMPTLIDLSREEMQSLGYKLRDLT</sequence>
<dbReference type="RefSeq" id="WP_113995465.1">
    <property type="nucleotide sequence ID" value="NZ_JACLAM010000001.1"/>
</dbReference>